<dbReference type="InterPro" id="IPR013815">
    <property type="entry name" value="ATP_grasp_subdomain_1"/>
</dbReference>
<dbReference type="PROSITE" id="PS50975">
    <property type="entry name" value="ATP_GRASP"/>
    <property type="match status" value="1"/>
</dbReference>
<evidence type="ECO:0000256" key="2">
    <source>
        <dbReference type="ARBA" id="ARBA00022741"/>
    </source>
</evidence>
<reference evidence="6 7" key="1">
    <citation type="submission" date="2018-06" db="EMBL/GenBank/DDBJ databases">
        <title>The draft genome sequences of strains SCU63 and S1.</title>
        <authorList>
            <person name="Gan L."/>
        </authorList>
    </citation>
    <scope>NUCLEOTIDE SEQUENCE [LARGE SCALE GENOMIC DNA]</scope>
    <source>
        <strain evidence="6 7">SCU63</strain>
    </source>
</reference>
<dbReference type="SUPFAM" id="SSF56059">
    <property type="entry name" value="Glutathione synthetase ATP-binding domain-like"/>
    <property type="match status" value="1"/>
</dbReference>
<dbReference type="GO" id="GO:0016874">
    <property type="term" value="F:ligase activity"/>
    <property type="evidence" value="ECO:0007669"/>
    <property type="project" value="UniProtKB-KW"/>
</dbReference>
<proteinExistence type="predicted"/>
<protein>
    <recommendedName>
        <fullName evidence="5">ATP-grasp domain-containing protein</fullName>
    </recommendedName>
</protein>
<dbReference type="RefSeq" id="WP_112224865.1">
    <property type="nucleotide sequence ID" value="NZ_QLZR01000010.1"/>
</dbReference>
<organism evidence="6 7">
    <name type="scientific">Planococcus halotolerans</name>
    <dbReference type="NCBI Taxonomy" id="2233542"/>
    <lineage>
        <taxon>Bacteria</taxon>
        <taxon>Bacillati</taxon>
        <taxon>Bacillota</taxon>
        <taxon>Bacilli</taxon>
        <taxon>Bacillales</taxon>
        <taxon>Caryophanaceae</taxon>
        <taxon>Planococcus</taxon>
    </lineage>
</organism>
<accession>A0A365KK07</accession>
<evidence type="ECO:0000256" key="1">
    <source>
        <dbReference type="ARBA" id="ARBA00022598"/>
    </source>
</evidence>
<dbReference type="PANTHER" id="PTHR43585:SF2">
    <property type="entry name" value="ATP-GRASP ENZYME FSQD"/>
    <property type="match status" value="1"/>
</dbReference>
<dbReference type="AlphaFoldDB" id="A0A365KK07"/>
<dbReference type="Gene3D" id="3.30.470.20">
    <property type="entry name" value="ATP-grasp fold, B domain"/>
    <property type="match status" value="1"/>
</dbReference>
<dbReference type="PANTHER" id="PTHR43585">
    <property type="entry name" value="FUMIPYRROLE BIOSYNTHESIS PROTEIN C"/>
    <property type="match status" value="1"/>
</dbReference>
<sequence length="382" mass="44625">MKILFLSRVPFEAFYLKNYVDNENSFILTDERFFNEYTLNEFDNTICFDNYPENKNVLKKAINIIEEHKIDSIYSLEESDIERAALLRRIYGMKGQNIESALLYRDKYFMKKVLESIVSLPHFEAVDNKINFLNFLKIHDFPVVLKPRKGWSSNKTYKISSLEDVEEIQNFSNCIVEKWVTNATMYTVDGIQENGLLKWFAIHEYDQNILESLSNGSGGYSMMTSEKMQDKEYVRKVKEYTEKIIKKLNNGESFTSSFHLEFFENDKGEFIFCEIASRVGGGKTIELIKLAYGVDLAQILYDLTIEKPVNFHALNNVPKKYAACVKKYKTNKMQTLKNSWIISAKETLRTNNSKPVNTNDTEGVYVIESENFEDCKEKVRYF</sequence>
<evidence type="ECO:0000256" key="4">
    <source>
        <dbReference type="PROSITE-ProRule" id="PRU00409"/>
    </source>
</evidence>
<feature type="domain" description="ATP-grasp" evidence="5">
    <location>
        <begin position="110"/>
        <end position="305"/>
    </location>
</feature>
<dbReference type="GO" id="GO:0046872">
    <property type="term" value="F:metal ion binding"/>
    <property type="evidence" value="ECO:0007669"/>
    <property type="project" value="InterPro"/>
</dbReference>
<evidence type="ECO:0000259" key="5">
    <source>
        <dbReference type="PROSITE" id="PS50975"/>
    </source>
</evidence>
<dbReference type="Proteomes" id="UP000251002">
    <property type="component" value="Unassembled WGS sequence"/>
</dbReference>
<dbReference type="Gene3D" id="3.40.50.20">
    <property type="match status" value="1"/>
</dbReference>
<evidence type="ECO:0000256" key="3">
    <source>
        <dbReference type="ARBA" id="ARBA00022840"/>
    </source>
</evidence>
<dbReference type="Gene3D" id="3.30.1490.20">
    <property type="entry name" value="ATP-grasp fold, A domain"/>
    <property type="match status" value="1"/>
</dbReference>
<dbReference type="InterPro" id="IPR011761">
    <property type="entry name" value="ATP-grasp"/>
</dbReference>
<dbReference type="InterPro" id="IPR052032">
    <property type="entry name" value="ATP-dep_AA_Ligase"/>
</dbReference>
<dbReference type="EMBL" id="QLZR01000010">
    <property type="protein sequence ID" value="RAZ73468.1"/>
    <property type="molecule type" value="Genomic_DNA"/>
</dbReference>
<keyword evidence="1" id="KW-0436">Ligase</keyword>
<dbReference type="GO" id="GO:0005524">
    <property type="term" value="F:ATP binding"/>
    <property type="evidence" value="ECO:0007669"/>
    <property type="project" value="UniProtKB-UniRule"/>
</dbReference>
<keyword evidence="7" id="KW-1185">Reference proteome</keyword>
<keyword evidence="2 4" id="KW-0547">Nucleotide-binding</keyword>
<comment type="caution">
    <text evidence="6">The sequence shown here is derived from an EMBL/GenBank/DDBJ whole genome shotgun (WGS) entry which is preliminary data.</text>
</comment>
<keyword evidence="3 4" id="KW-0067">ATP-binding</keyword>
<evidence type="ECO:0000313" key="6">
    <source>
        <dbReference type="EMBL" id="RAZ73468.1"/>
    </source>
</evidence>
<evidence type="ECO:0000313" key="7">
    <source>
        <dbReference type="Proteomes" id="UP000251002"/>
    </source>
</evidence>
<gene>
    <name evidence="6" type="ORF">DP120_17195</name>
</gene>
<name>A0A365KK07_9BACL</name>